<dbReference type="InterPro" id="IPR027417">
    <property type="entry name" value="P-loop_NTPase"/>
</dbReference>
<evidence type="ECO:0000256" key="4">
    <source>
        <dbReference type="ARBA" id="ARBA00022519"/>
    </source>
</evidence>
<evidence type="ECO:0000256" key="6">
    <source>
        <dbReference type="ARBA" id="ARBA00022840"/>
    </source>
</evidence>
<dbReference type="InterPro" id="IPR003593">
    <property type="entry name" value="AAA+_ATPase"/>
</dbReference>
<dbReference type="InterPro" id="IPR050093">
    <property type="entry name" value="ABC_SmlMolc_Importer"/>
</dbReference>
<keyword evidence="1" id="KW-0813">Transport</keyword>
<dbReference type="SMART" id="SM00382">
    <property type="entry name" value="AAA"/>
    <property type="match status" value="1"/>
</dbReference>
<organism evidence="11 12">
    <name type="scientific">Sulfuriroseicoccus oceanibius</name>
    <dbReference type="NCBI Taxonomy" id="2707525"/>
    <lineage>
        <taxon>Bacteria</taxon>
        <taxon>Pseudomonadati</taxon>
        <taxon>Verrucomicrobiota</taxon>
        <taxon>Verrucomicrobiia</taxon>
        <taxon>Verrucomicrobiales</taxon>
        <taxon>Verrucomicrobiaceae</taxon>
        <taxon>Sulfuriroseicoccus</taxon>
    </lineage>
</organism>
<dbReference type="InterPro" id="IPR003439">
    <property type="entry name" value="ABC_transporter-like_ATP-bd"/>
</dbReference>
<dbReference type="Pfam" id="PF00005">
    <property type="entry name" value="ABC_tran"/>
    <property type="match status" value="1"/>
</dbReference>
<dbReference type="KEGG" id="soa:G3M56_005870"/>
<keyword evidence="3" id="KW-0410">Iron transport</keyword>
<protein>
    <submittedName>
        <fullName evidence="11">ABC transporter ATP-binding protein</fullName>
    </submittedName>
</protein>
<evidence type="ECO:0000256" key="5">
    <source>
        <dbReference type="ARBA" id="ARBA00022741"/>
    </source>
</evidence>
<dbReference type="InterPro" id="IPR015853">
    <property type="entry name" value="ABC_transpr_FbpC"/>
</dbReference>
<evidence type="ECO:0000256" key="2">
    <source>
        <dbReference type="ARBA" id="ARBA00022475"/>
    </source>
</evidence>
<dbReference type="RefSeq" id="WP_164362786.1">
    <property type="nucleotide sequence ID" value="NZ_CP066776.1"/>
</dbReference>
<dbReference type="CDD" id="cd03259">
    <property type="entry name" value="ABC_Carb_Solutes_like"/>
    <property type="match status" value="1"/>
</dbReference>
<evidence type="ECO:0000256" key="1">
    <source>
        <dbReference type="ARBA" id="ARBA00022448"/>
    </source>
</evidence>
<reference evidence="11 12" key="1">
    <citation type="submission" date="2020-12" db="EMBL/GenBank/DDBJ databases">
        <title>Sulforoseuscoccus oceanibium gen. nov., sp. nov., a representative of the phylum Verrucomicrobia with special cytoplasmic membrane, and proposal of Sulforoseuscoccusaceae fam. nov.</title>
        <authorList>
            <person name="Xi F."/>
        </authorList>
    </citation>
    <scope>NUCLEOTIDE SEQUENCE [LARGE SCALE GENOMIC DNA]</scope>
    <source>
        <strain evidence="11 12">T37</strain>
    </source>
</reference>
<dbReference type="PROSITE" id="PS00211">
    <property type="entry name" value="ABC_TRANSPORTER_1"/>
    <property type="match status" value="1"/>
</dbReference>
<dbReference type="GO" id="GO:0016887">
    <property type="term" value="F:ATP hydrolysis activity"/>
    <property type="evidence" value="ECO:0007669"/>
    <property type="project" value="InterPro"/>
</dbReference>
<sequence>MTSQASNDYLALEIENLCFSYAGQAVLRDYNLSLAKGEILALLGESGCGKTTVLRIAAGLLAPDSGRVLLNGKDITHALPERRNIGLVFQDFALFPHMTVEQNIRYGLHRMPRGKRRGRIAEIMELTRTEGLAKRYPGQLSGGQQQRVALARALAPSPGLILLDEPFSNLDTAVRGKLRAELRAVLKQTLTSAIIVTHDRADADAAADRVSEMSGCAQCGADDVCPNR</sequence>
<evidence type="ECO:0000256" key="9">
    <source>
        <dbReference type="ARBA" id="ARBA00023065"/>
    </source>
</evidence>
<dbReference type="GO" id="GO:0005524">
    <property type="term" value="F:ATP binding"/>
    <property type="evidence" value="ECO:0007669"/>
    <property type="project" value="UniProtKB-KW"/>
</dbReference>
<dbReference type="GO" id="GO:0016020">
    <property type="term" value="C:membrane"/>
    <property type="evidence" value="ECO:0007669"/>
    <property type="project" value="InterPro"/>
</dbReference>
<evidence type="ECO:0000256" key="8">
    <source>
        <dbReference type="ARBA" id="ARBA00023004"/>
    </source>
</evidence>
<dbReference type="SUPFAM" id="SSF52540">
    <property type="entry name" value="P-loop containing nucleoside triphosphate hydrolases"/>
    <property type="match status" value="1"/>
</dbReference>
<keyword evidence="10" id="KW-0472">Membrane</keyword>
<evidence type="ECO:0000313" key="11">
    <source>
        <dbReference type="EMBL" id="QQL46108.1"/>
    </source>
</evidence>
<dbReference type="Gene3D" id="3.40.50.300">
    <property type="entry name" value="P-loop containing nucleotide triphosphate hydrolases"/>
    <property type="match status" value="1"/>
</dbReference>
<keyword evidence="4" id="KW-0997">Cell inner membrane</keyword>
<keyword evidence="5" id="KW-0547">Nucleotide-binding</keyword>
<keyword evidence="9" id="KW-0406">Ion transport</keyword>
<dbReference type="EMBL" id="CP066776">
    <property type="protein sequence ID" value="QQL46108.1"/>
    <property type="molecule type" value="Genomic_DNA"/>
</dbReference>
<proteinExistence type="predicted"/>
<evidence type="ECO:0000313" key="12">
    <source>
        <dbReference type="Proteomes" id="UP000475117"/>
    </source>
</evidence>
<dbReference type="PANTHER" id="PTHR42781:SF5">
    <property type="entry name" value="PUTRESCINE TRANSPORT ATP-BINDING PROTEIN POTG"/>
    <property type="match status" value="1"/>
</dbReference>
<dbReference type="PANTHER" id="PTHR42781">
    <property type="entry name" value="SPERMIDINE/PUTRESCINE IMPORT ATP-BINDING PROTEIN POTA"/>
    <property type="match status" value="1"/>
</dbReference>
<dbReference type="PROSITE" id="PS50893">
    <property type="entry name" value="ABC_TRANSPORTER_2"/>
    <property type="match status" value="1"/>
</dbReference>
<keyword evidence="7" id="KW-1278">Translocase</keyword>
<keyword evidence="2" id="KW-1003">Cell membrane</keyword>
<dbReference type="GO" id="GO:0015408">
    <property type="term" value="F:ABC-type ferric iron transporter activity"/>
    <property type="evidence" value="ECO:0007669"/>
    <property type="project" value="InterPro"/>
</dbReference>
<dbReference type="AlphaFoldDB" id="A0A6B3L3N7"/>
<keyword evidence="12" id="KW-1185">Reference proteome</keyword>
<evidence type="ECO:0000256" key="7">
    <source>
        <dbReference type="ARBA" id="ARBA00022967"/>
    </source>
</evidence>
<keyword evidence="6 11" id="KW-0067">ATP-binding</keyword>
<name>A0A6B3L3N7_9BACT</name>
<keyword evidence="8" id="KW-0408">Iron</keyword>
<dbReference type="Proteomes" id="UP000475117">
    <property type="component" value="Chromosome"/>
</dbReference>
<evidence type="ECO:0000256" key="10">
    <source>
        <dbReference type="ARBA" id="ARBA00023136"/>
    </source>
</evidence>
<gene>
    <name evidence="11" type="ORF">G3M56_005870</name>
</gene>
<dbReference type="InterPro" id="IPR017871">
    <property type="entry name" value="ABC_transporter-like_CS"/>
</dbReference>
<evidence type="ECO:0000256" key="3">
    <source>
        <dbReference type="ARBA" id="ARBA00022496"/>
    </source>
</evidence>
<accession>A0A6B3L3N7</accession>